<dbReference type="InterPro" id="IPR044929">
    <property type="entry name" value="DNA/RNA_non-sp_Endonuclease_sf"/>
</dbReference>
<evidence type="ECO:0000313" key="4">
    <source>
        <dbReference type="EMBL" id="NWR86545.1"/>
    </source>
</evidence>
<evidence type="ECO:0000313" key="5">
    <source>
        <dbReference type="Proteomes" id="UP000529852"/>
    </source>
</evidence>
<dbReference type="InterPro" id="IPR020821">
    <property type="entry name" value="ENPP1-3/EXOG-like_nuc-like"/>
</dbReference>
<feature type="signal peptide" evidence="1">
    <location>
        <begin position="1"/>
        <end position="19"/>
    </location>
</feature>
<sequence>MLWLLLLQVWASCLWLGHSEVVNSFSTCSQFFYRGIFPSSALQTNSSALICQRYMNQYFFATLYNTQKRIPVYSAYIYQRGPGDRPAARWMIEPQLVNRTYPKQMETEGALKNMYHISEIQISQSQAINKDYDYQTGWNRGHLNPSGHQNSNVSRTATFTLTNVVPQNSSLNKGAWKSYEQKTVVQRSQNCQATYIIVGAVPGNRTIANGRINIPSHIWSGACCKMNNTMSAWAAIAQNDRNHVDNITLGDLEGRLSRLYNRGPVSLFHSDCPR</sequence>
<dbReference type="InterPro" id="IPR039015">
    <property type="entry name" value="ENDOD1"/>
</dbReference>
<dbReference type="Pfam" id="PF01223">
    <property type="entry name" value="Endonuclease_NS"/>
    <property type="match status" value="1"/>
</dbReference>
<keyword evidence="5" id="KW-1185">Reference proteome</keyword>
<dbReference type="InterPro" id="IPR044925">
    <property type="entry name" value="His-Me_finger_sf"/>
</dbReference>
<dbReference type="PANTHER" id="PTHR21472">
    <property type="entry name" value="ENDONUCLEASE DOMAIN-CONTAINING 1 PROTEIN ENDOD1"/>
    <property type="match status" value="1"/>
</dbReference>
<dbReference type="AlphaFoldDB" id="A0A7K5AS21"/>
<dbReference type="PANTHER" id="PTHR21472:SF26">
    <property type="entry name" value="ENDONUCLEASE DOMAIN CONTAINING 1"/>
    <property type="match status" value="1"/>
</dbReference>
<evidence type="ECO:0000256" key="1">
    <source>
        <dbReference type="SAM" id="SignalP"/>
    </source>
</evidence>
<dbReference type="GO" id="GO:0016787">
    <property type="term" value="F:hydrolase activity"/>
    <property type="evidence" value="ECO:0007669"/>
    <property type="project" value="InterPro"/>
</dbReference>
<reference evidence="4 5" key="1">
    <citation type="submission" date="2019-09" db="EMBL/GenBank/DDBJ databases">
        <title>Bird 10,000 Genomes (B10K) Project - Family phase.</title>
        <authorList>
            <person name="Zhang G."/>
        </authorList>
    </citation>
    <scope>NUCLEOTIDE SEQUENCE [LARGE SCALE GENOMIC DNA]</scope>
    <source>
        <strain evidence="4">B10K-DU-003-06</strain>
    </source>
</reference>
<feature type="domain" description="ENPP1-3/EXOG-like endonuclease/phosphodiesterase" evidence="2">
    <location>
        <begin position="57"/>
        <end position="267"/>
    </location>
</feature>
<gene>
    <name evidence="4" type="primary">Endod1_2</name>
    <name evidence="4" type="ORF">FURFIG_R08350</name>
</gene>
<proteinExistence type="predicted"/>
<evidence type="ECO:0000259" key="2">
    <source>
        <dbReference type="SMART" id="SM00477"/>
    </source>
</evidence>
<feature type="non-terminal residue" evidence="4">
    <location>
        <position position="1"/>
    </location>
</feature>
<dbReference type="GO" id="GO:0003676">
    <property type="term" value="F:nucleic acid binding"/>
    <property type="evidence" value="ECO:0007669"/>
    <property type="project" value="InterPro"/>
</dbReference>
<feature type="domain" description="DNA/RNA non-specific endonuclease/pyrophosphatase/phosphodiesterase" evidence="3">
    <location>
        <begin position="56"/>
        <end position="262"/>
    </location>
</feature>
<accession>A0A7K5AS21</accession>
<comment type="caution">
    <text evidence="4">The sequence shown here is derived from an EMBL/GenBank/DDBJ whole genome shotgun (WGS) entry which is preliminary data.</text>
</comment>
<protein>
    <submittedName>
        <fullName evidence="4">ENDD1 protein</fullName>
    </submittedName>
</protein>
<evidence type="ECO:0000259" key="3">
    <source>
        <dbReference type="SMART" id="SM00892"/>
    </source>
</evidence>
<organism evidence="4 5">
    <name type="scientific">Furnarius figulus</name>
    <dbReference type="NCBI Taxonomy" id="463165"/>
    <lineage>
        <taxon>Eukaryota</taxon>
        <taxon>Metazoa</taxon>
        <taxon>Chordata</taxon>
        <taxon>Craniata</taxon>
        <taxon>Vertebrata</taxon>
        <taxon>Euteleostomi</taxon>
        <taxon>Archelosauria</taxon>
        <taxon>Archosauria</taxon>
        <taxon>Dinosauria</taxon>
        <taxon>Saurischia</taxon>
        <taxon>Theropoda</taxon>
        <taxon>Coelurosauria</taxon>
        <taxon>Aves</taxon>
        <taxon>Neognathae</taxon>
        <taxon>Neoaves</taxon>
        <taxon>Telluraves</taxon>
        <taxon>Australaves</taxon>
        <taxon>Passeriformes</taxon>
        <taxon>Furnariidae</taxon>
        <taxon>Furnarius</taxon>
    </lineage>
</organism>
<dbReference type="SMART" id="SM00477">
    <property type="entry name" value="NUC"/>
    <property type="match status" value="1"/>
</dbReference>
<dbReference type="InterPro" id="IPR001604">
    <property type="entry name" value="Endo_G_ENPP1-like_dom"/>
</dbReference>
<keyword evidence="1" id="KW-0732">Signal</keyword>
<name>A0A7K5AS21_9FURN</name>
<dbReference type="Proteomes" id="UP000529852">
    <property type="component" value="Unassembled WGS sequence"/>
</dbReference>
<feature type="non-terminal residue" evidence="4">
    <location>
        <position position="274"/>
    </location>
</feature>
<dbReference type="Gene3D" id="3.40.570.10">
    <property type="entry name" value="Extracellular Endonuclease, subunit A"/>
    <property type="match status" value="1"/>
</dbReference>
<dbReference type="GO" id="GO:0046872">
    <property type="term" value="F:metal ion binding"/>
    <property type="evidence" value="ECO:0007669"/>
    <property type="project" value="InterPro"/>
</dbReference>
<dbReference type="SUPFAM" id="SSF54060">
    <property type="entry name" value="His-Me finger endonucleases"/>
    <property type="match status" value="1"/>
</dbReference>
<dbReference type="SMART" id="SM00892">
    <property type="entry name" value="Endonuclease_NS"/>
    <property type="match status" value="1"/>
</dbReference>
<dbReference type="EMBL" id="VYZD01000130">
    <property type="protein sequence ID" value="NWR86545.1"/>
    <property type="molecule type" value="Genomic_DNA"/>
</dbReference>
<feature type="chain" id="PRO_5029617376" evidence="1">
    <location>
        <begin position="20"/>
        <end position="274"/>
    </location>
</feature>